<keyword evidence="3" id="KW-1185">Reference proteome</keyword>
<dbReference type="Proteomes" id="UP001218188">
    <property type="component" value="Unassembled WGS sequence"/>
</dbReference>
<evidence type="ECO:0000313" key="2">
    <source>
        <dbReference type="EMBL" id="KAJ7047917.1"/>
    </source>
</evidence>
<accession>A0AAD6XFA8</accession>
<keyword evidence="1" id="KW-0812">Transmembrane</keyword>
<reference evidence="2" key="1">
    <citation type="submission" date="2023-03" db="EMBL/GenBank/DDBJ databases">
        <title>Massive genome expansion in bonnet fungi (Mycena s.s.) driven by repeated elements and novel gene families across ecological guilds.</title>
        <authorList>
            <consortium name="Lawrence Berkeley National Laboratory"/>
            <person name="Harder C.B."/>
            <person name="Miyauchi S."/>
            <person name="Viragh M."/>
            <person name="Kuo A."/>
            <person name="Thoen E."/>
            <person name="Andreopoulos B."/>
            <person name="Lu D."/>
            <person name="Skrede I."/>
            <person name="Drula E."/>
            <person name="Henrissat B."/>
            <person name="Morin E."/>
            <person name="Kohler A."/>
            <person name="Barry K."/>
            <person name="LaButti K."/>
            <person name="Morin E."/>
            <person name="Salamov A."/>
            <person name="Lipzen A."/>
            <person name="Mereny Z."/>
            <person name="Hegedus B."/>
            <person name="Baldrian P."/>
            <person name="Stursova M."/>
            <person name="Weitz H."/>
            <person name="Taylor A."/>
            <person name="Grigoriev I.V."/>
            <person name="Nagy L.G."/>
            <person name="Martin F."/>
            <person name="Kauserud H."/>
        </authorList>
    </citation>
    <scope>NUCLEOTIDE SEQUENCE</scope>
    <source>
        <strain evidence="2">CBHHK200</strain>
    </source>
</reference>
<dbReference type="AlphaFoldDB" id="A0AAD6XFA8"/>
<dbReference type="EMBL" id="JARJCM010000001">
    <property type="protein sequence ID" value="KAJ7047917.1"/>
    <property type="molecule type" value="Genomic_DNA"/>
</dbReference>
<feature type="transmembrane region" description="Helical" evidence="1">
    <location>
        <begin position="163"/>
        <end position="183"/>
    </location>
</feature>
<gene>
    <name evidence="2" type="ORF">C8F04DRAFT_1226799</name>
</gene>
<keyword evidence="1" id="KW-1133">Transmembrane helix</keyword>
<feature type="transmembrane region" description="Helical" evidence="1">
    <location>
        <begin position="334"/>
        <end position="356"/>
    </location>
</feature>
<organism evidence="2 3">
    <name type="scientific">Mycena alexandri</name>
    <dbReference type="NCBI Taxonomy" id="1745969"/>
    <lineage>
        <taxon>Eukaryota</taxon>
        <taxon>Fungi</taxon>
        <taxon>Dikarya</taxon>
        <taxon>Basidiomycota</taxon>
        <taxon>Agaricomycotina</taxon>
        <taxon>Agaricomycetes</taxon>
        <taxon>Agaricomycetidae</taxon>
        <taxon>Agaricales</taxon>
        <taxon>Marasmiineae</taxon>
        <taxon>Mycenaceae</taxon>
        <taxon>Mycena</taxon>
    </lineage>
</organism>
<keyword evidence="1" id="KW-0472">Membrane</keyword>
<protein>
    <submittedName>
        <fullName evidence="2">Uncharacterized protein</fullName>
    </submittedName>
</protein>
<evidence type="ECO:0000313" key="3">
    <source>
        <dbReference type="Proteomes" id="UP001218188"/>
    </source>
</evidence>
<comment type="caution">
    <text evidence="2">The sequence shown here is derived from an EMBL/GenBank/DDBJ whole genome shotgun (WGS) entry which is preliminary data.</text>
</comment>
<name>A0AAD6XFA8_9AGAR</name>
<evidence type="ECO:0000256" key="1">
    <source>
        <dbReference type="SAM" id="Phobius"/>
    </source>
</evidence>
<sequence>MLFLQRHWPQLGYRGPKTKQKNVVARTVMALFSGTSSRWRAARTPQSIDRPPLDIDTRSRKISPARLCSNSKCVPRRCLLFWVSCSWAVHSLLSCRRVVGPNKRSIKTVRDLPASTTLACNCHLILLSSSSNIAFQHLAFSFIAPKLSLLLPPRSAPIFKMALRVVAAVIAALLLLEFGPVAWQNHYYPDNGFDTPRSTPSATYVNSIVVQNQFDPAHIHALFSEIDIYNSQGAYYCDDEFDFDTLTFPSPALFIDRTVIEGPIAFATPFVAGPPRSGHDLLLDRLLAAQAGPPTSTLPALSSDEFDVFNVAVSVVTAPLPGPRLALPSSSTSLSTLAVFFSLLMVSLIASMAHLYKLAQTIKVSSSSPSRVLYHALTAPKLVPTTGKSWCGPRLPDAKKFVPSLALIPESLLDFHGDVILKALEALARQQKHVMPQKSASLAAIAVSPAPQISSPDVVEPPALVAAARTIAGTLPTAGRAPTQNYGEAIYPGAIIYETCPIATPRSATYEAPTLTPRTPHVIYRTPAPAQTVHNPAVLYQTQAPASSSSLIYSTSDSRPTTTGPILYQIPTARAAQNPSSFTQHLASASAIYSASGSIDNPFRPYKNSTLLPSHASRVIDDGRTITLHRAPLATLEVYLQKPGVWGPQSHYYHDMWRVLLDLLIIAAFLNSAFLSPPVPPHPYCLTGFRTNT</sequence>
<proteinExistence type="predicted"/>